<dbReference type="InterPro" id="IPR041465">
    <property type="entry name" value="SfsA_N"/>
</dbReference>
<dbReference type="GO" id="GO:0003677">
    <property type="term" value="F:DNA binding"/>
    <property type="evidence" value="ECO:0007669"/>
    <property type="project" value="InterPro"/>
</dbReference>
<name>A0A7J3Z6E7_9CREN</name>
<organism evidence="3">
    <name type="scientific">Ignisphaera aggregans</name>
    <dbReference type="NCBI Taxonomy" id="334771"/>
    <lineage>
        <taxon>Archaea</taxon>
        <taxon>Thermoproteota</taxon>
        <taxon>Thermoprotei</taxon>
        <taxon>Desulfurococcales</taxon>
        <taxon>Desulfurococcaceae</taxon>
        <taxon>Ignisphaera</taxon>
    </lineage>
</organism>
<accession>A0A7J3Z6E7</accession>
<dbReference type="CDD" id="cd22358">
    <property type="entry name" value="SfsA-like_archaeal"/>
    <property type="match status" value="1"/>
</dbReference>
<dbReference type="Gene3D" id="3.40.1350.60">
    <property type="match status" value="1"/>
</dbReference>
<dbReference type="Pfam" id="PF03749">
    <property type="entry name" value="SfsA"/>
    <property type="match status" value="1"/>
</dbReference>
<evidence type="ECO:0000259" key="2">
    <source>
        <dbReference type="Pfam" id="PF17746"/>
    </source>
</evidence>
<dbReference type="NCBIfam" id="TIGR00230">
    <property type="entry name" value="sfsA"/>
    <property type="match status" value="1"/>
</dbReference>
<dbReference type="EMBL" id="DRYQ01000048">
    <property type="protein sequence ID" value="HHQ50340.1"/>
    <property type="molecule type" value="Genomic_DNA"/>
</dbReference>
<dbReference type="InterPro" id="IPR040452">
    <property type="entry name" value="SfsA_C"/>
</dbReference>
<reference evidence="3" key="1">
    <citation type="journal article" date="2020" name="mSystems">
        <title>Genome- and Community-Level Interaction Insights into Carbon Utilization and Element Cycling Functions of Hydrothermarchaeota in Hydrothermal Sediment.</title>
        <authorList>
            <person name="Zhou Z."/>
            <person name="Liu Y."/>
            <person name="Xu W."/>
            <person name="Pan J."/>
            <person name="Luo Z.H."/>
            <person name="Li M."/>
        </authorList>
    </citation>
    <scope>NUCLEOTIDE SEQUENCE [LARGE SCALE GENOMIC DNA]</scope>
    <source>
        <strain evidence="3">SpSt-1105</strain>
    </source>
</reference>
<feature type="domain" description="Sugar fermentation stimulation protein C-terminal" evidence="1">
    <location>
        <begin position="88"/>
        <end position="224"/>
    </location>
</feature>
<feature type="domain" description="SfsA N-terminal OB" evidence="2">
    <location>
        <begin position="19"/>
        <end position="78"/>
    </location>
</feature>
<dbReference type="PANTHER" id="PTHR30545:SF2">
    <property type="entry name" value="SUGAR FERMENTATION STIMULATION PROTEIN A"/>
    <property type="match status" value="1"/>
</dbReference>
<proteinExistence type="predicted"/>
<comment type="caution">
    <text evidence="3">The sequence shown here is derived from an EMBL/GenBank/DDBJ whole genome shotgun (WGS) entry which is preliminary data.</text>
</comment>
<gene>
    <name evidence="3" type="primary">sfsA</name>
    <name evidence="3" type="ORF">ENM66_03205</name>
</gene>
<dbReference type="InterPro" id="IPR005224">
    <property type="entry name" value="SfsA"/>
</dbReference>
<protein>
    <submittedName>
        <fullName evidence="3">DNA/RNA nuclease SfsA</fullName>
    </submittedName>
</protein>
<dbReference type="Gene3D" id="2.40.50.580">
    <property type="match status" value="1"/>
</dbReference>
<dbReference type="PANTHER" id="PTHR30545">
    <property type="entry name" value="SUGAR FERMENTATION STIMULATION PROTEIN A"/>
    <property type="match status" value="1"/>
</dbReference>
<dbReference type="AlphaFoldDB" id="A0A7J3Z6E7"/>
<sequence>MVFVDVVSVGELIDGRVLVRASRFTVVVDVNGERVLACLSNSGRLEQFLKSGSVGYLIRVAGGGRRRLGYRLVGVRDGVYAAVVDTRIHEDVFAVLVDRGLIPWLRGFRVVKRCPRVEGKVLDYLLASGGRHTLVEIKSAVLRLPGNVAGYPDAPTARGRQHLKLLADTATKHGYKPLAVFICALPSVNKFQLYCNEDKEIGAVARYAQEKGVEFKAIGIYLDPHRKKIVLENPDIPVDLNCYTQP</sequence>
<dbReference type="Pfam" id="PF17746">
    <property type="entry name" value="SfsA_N"/>
    <property type="match status" value="1"/>
</dbReference>
<evidence type="ECO:0000259" key="1">
    <source>
        <dbReference type="Pfam" id="PF03749"/>
    </source>
</evidence>
<evidence type="ECO:0000313" key="3">
    <source>
        <dbReference type="EMBL" id="HHQ50340.1"/>
    </source>
</evidence>